<dbReference type="Proteomes" id="UP000563601">
    <property type="component" value="Unassembled WGS sequence"/>
</dbReference>
<gene>
    <name evidence="1" type="ORF">HNQ53_002841</name>
</gene>
<evidence type="ECO:0000313" key="1">
    <source>
        <dbReference type="EMBL" id="MBB5212616.1"/>
    </source>
</evidence>
<name>A0AA89PJI9_9GAMM</name>
<proteinExistence type="predicted"/>
<organism evidence="1 2">
    <name type="scientific">Microbulbifer hydrolyticus</name>
    <dbReference type="NCBI Taxonomy" id="48074"/>
    <lineage>
        <taxon>Bacteria</taxon>
        <taxon>Pseudomonadati</taxon>
        <taxon>Pseudomonadota</taxon>
        <taxon>Gammaproteobacteria</taxon>
        <taxon>Cellvibrionales</taxon>
        <taxon>Microbulbiferaceae</taxon>
        <taxon>Microbulbifer</taxon>
    </lineage>
</organism>
<reference evidence="1 2" key="1">
    <citation type="submission" date="2020-08" db="EMBL/GenBank/DDBJ databases">
        <title>Genomic Encyclopedia of Type Strains, Phase IV (KMG-IV): sequencing the most valuable type-strain genomes for metagenomic binning, comparative biology and taxonomic classification.</title>
        <authorList>
            <person name="Goeker M."/>
        </authorList>
    </citation>
    <scope>NUCLEOTIDE SEQUENCE [LARGE SCALE GENOMIC DNA]</scope>
    <source>
        <strain evidence="1 2">DSM 11525</strain>
    </source>
</reference>
<protein>
    <submittedName>
        <fullName evidence="1">Uncharacterized protein</fullName>
    </submittedName>
</protein>
<dbReference type="AlphaFoldDB" id="A0AA89PJI9"/>
<dbReference type="EMBL" id="JACHHR010000003">
    <property type="protein sequence ID" value="MBB5212616.1"/>
    <property type="molecule type" value="Genomic_DNA"/>
</dbReference>
<evidence type="ECO:0000313" key="2">
    <source>
        <dbReference type="Proteomes" id="UP000563601"/>
    </source>
</evidence>
<comment type="caution">
    <text evidence="1">The sequence shown here is derived from an EMBL/GenBank/DDBJ whole genome shotgun (WGS) entry which is preliminary data.</text>
</comment>
<accession>A0AA89PJI9</accession>
<sequence>MPNRFRDFLAEVDVVLGHVDQYGYKPRRVPWGWEPDYPQTDDGITAWEKNAAEQHGTQTNKEHRQ</sequence>